<dbReference type="eggNOG" id="arCOG11802">
    <property type="taxonomic scope" value="Archaea"/>
</dbReference>
<reference evidence="3 4" key="1">
    <citation type="journal article" date="2013" name="Genome Announc.">
        <title>Draft Genome Sequence of 'Candidatus Halobonum tyrrellensis' Strain G22, Isolated from the Hypersaline Waters of Lake Tyrrell, Australia.</title>
        <authorList>
            <person name="Ugalde J.A."/>
            <person name="Narasingarao P."/>
            <person name="Kuo S."/>
            <person name="Podell S."/>
            <person name="Allen E.E."/>
        </authorList>
    </citation>
    <scope>NUCLEOTIDE SEQUENCE [LARGE SCALE GENOMIC DNA]</scope>
    <source>
        <strain evidence="3 4">G22</strain>
    </source>
</reference>
<protein>
    <recommendedName>
        <fullName evidence="2">DUF8113 domain-containing protein</fullName>
    </recommendedName>
</protein>
<dbReference type="Pfam" id="PF26418">
    <property type="entry name" value="DUF8113"/>
    <property type="match status" value="1"/>
</dbReference>
<proteinExistence type="predicted"/>
<dbReference type="RefSeq" id="WP_023394616.1">
    <property type="nucleotide sequence ID" value="NZ_ASGZ01000033.1"/>
</dbReference>
<gene>
    <name evidence="3" type="ORF">K933_10165</name>
</gene>
<feature type="compositionally biased region" description="Acidic residues" evidence="1">
    <location>
        <begin position="1"/>
        <end position="19"/>
    </location>
</feature>
<evidence type="ECO:0000259" key="2">
    <source>
        <dbReference type="Pfam" id="PF26418"/>
    </source>
</evidence>
<comment type="caution">
    <text evidence="3">The sequence shown here is derived from an EMBL/GenBank/DDBJ whole genome shotgun (WGS) entry which is preliminary data.</text>
</comment>
<evidence type="ECO:0000313" key="4">
    <source>
        <dbReference type="Proteomes" id="UP000017840"/>
    </source>
</evidence>
<feature type="non-terminal residue" evidence="3">
    <location>
        <position position="106"/>
    </location>
</feature>
<dbReference type="InterPro" id="IPR058426">
    <property type="entry name" value="DUF8113"/>
</dbReference>
<evidence type="ECO:0000256" key="1">
    <source>
        <dbReference type="SAM" id="MobiDB-lite"/>
    </source>
</evidence>
<organism evidence="3 4">
    <name type="scientific">Candidatus Halobonum tyrrellensis G22</name>
    <dbReference type="NCBI Taxonomy" id="1324957"/>
    <lineage>
        <taxon>Archaea</taxon>
        <taxon>Methanobacteriati</taxon>
        <taxon>Methanobacteriota</taxon>
        <taxon>Stenosarchaea group</taxon>
        <taxon>Halobacteria</taxon>
        <taxon>Halobacteriales</taxon>
        <taxon>Haloferacaceae</taxon>
        <taxon>Candidatus Halobonum</taxon>
    </lineage>
</organism>
<keyword evidence="4" id="KW-1185">Reference proteome</keyword>
<sequence length="106" mass="10679">MSDAPDDADDPESDADGDGADAGFERELSNARALLAGDDLRAVHVGVVRGGEVETAVARGGDGDQTRLRALTLLAAHLRTVAAEAGVDPGTLAADAARLAGEMEAP</sequence>
<name>V4IYE6_9EURY</name>
<dbReference type="AlphaFoldDB" id="V4IYE6"/>
<evidence type="ECO:0000313" key="3">
    <source>
        <dbReference type="EMBL" id="ESP88167.1"/>
    </source>
</evidence>
<feature type="region of interest" description="Disordered" evidence="1">
    <location>
        <begin position="1"/>
        <end position="24"/>
    </location>
</feature>
<accession>V4IYE6</accession>
<dbReference type="EMBL" id="ASGZ01000033">
    <property type="protein sequence ID" value="ESP88167.1"/>
    <property type="molecule type" value="Genomic_DNA"/>
</dbReference>
<dbReference type="Proteomes" id="UP000017840">
    <property type="component" value="Unassembled WGS sequence"/>
</dbReference>
<feature type="domain" description="DUF8113" evidence="2">
    <location>
        <begin position="21"/>
        <end position="104"/>
    </location>
</feature>